<gene>
    <name evidence="15" type="ORF">RUMCAL_01137</name>
</gene>
<dbReference type="GO" id="GO:0070042">
    <property type="term" value="F:rRNA (uridine-N3-)-methyltransferase activity"/>
    <property type="evidence" value="ECO:0007669"/>
    <property type="project" value="TreeGrafter"/>
</dbReference>
<evidence type="ECO:0000256" key="4">
    <source>
        <dbReference type="ARBA" id="ARBA00013673"/>
    </source>
</evidence>
<keyword evidence="7 12" id="KW-0489">Methyltransferase</keyword>
<evidence type="ECO:0000256" key="11">
    <source>
        <dbReference type="ARBA" id="ARBA00047944"/>
    </source>
</evidence>
<evidence type="ECO:0000259" key="14">
    <source>
        <dbReference type="Pfam" id="PF20260"/>
    </source>
</evidence>
<evidence type="ECO:0000256" key="5">
    <source>
        <dbReference type="ARBA" id="ARBA00022490"/>
    </source>
</evidence>
<dbReference type="EMBL" id="AWVF01000133">
    <property type="protein sequence ID" value="ERJ96495.1"/>
    <property type="molecule type" value="Genomic_DNA"/>
</dbReference>
<protein>
    <recommendedName>
        <fullName evidence="4 12">Ribosomal RNA small subunit methyltransferase E</fullName>
        <ecNumber evidence="3 12">2.1.1.193</ecNumber>
    </recommendedName>
</protein>
<comment type="catalytic activity">
    <reaction evidence="11 12">
        <text>uridine(1498) in 16S rRNA + S-adenosyl-L-methionine = N(3)-methyluridine(1498) in 16S rRNA + S-adenosyl-L-homocysteine + H(+)</text>
        <dbReference type="Rhea" id="RHEA:42920"/>
        <dbReference type="Rhea" id="RHEA-COMP:10283"/>
        <dbReference type="Rhea" id="RHEA-COMP:10284"/>
        <dbReference type="ChEBI" id="CHEBI:15378"/>
        <dbReference type="ChEBI" id="CHEBI:57856"/>
        <dbReference type="ChEBI" id="CHEBI:59789"/>
        <dbReference type="ChEBI" id="CHEBI:65315"/>
        <dbReference type="ChEBI" id="CHEBI:74502"/>
        <dbReference type="EC" id="2.1.1.193"/>
    </reaction>
</comment>
<evidence type="ECO:0000256" key="1">
    <source>
        <dbReference type="ARBA" id="ARBA00004496"/>
    </source>
</evidence>
<name>U2KWN8_9FIRM</name>
<dbReference type="Gene3D" id="3.40.1280.10">
    <property type="match status" value="1"/>
</dbReference>
<dbReference type="SUPFAM" id="SSF75217">
    <property type="entry name" value="alpha/beta knot"/>
    <property type="match status" value="1"/>
</dbReference>
<evidence type="ECO:0000256" key="7">
    <source>
        <dbReference type="ARBA" id="ARBA00022603"/>
    </source>
</evidence>
<sequence>MRLCENNIEREIVMPRFFLEELDESDVCITGPDARHIGLALRMRVGEMLTVCAYGRDYQCRIRSITPEEVHLDVVSSELCAAEPSVSLTLYQAVPKADKLEQIIQKSVELGVTRIVPVLTRRCISRPKPAEFQKKLPRLQKIAASAAKQAGRGIIPEVAPMLTFAQACAEMQQADRAILLYEGGGVRFDEADLHDCRSIALIVGSEGGFDPEEAEQLQQNGAVAVWLGHRILRCETAPLAAISIVMHRTGNL</sequence>
<dbReference type="Pfam" id="PF04452">
    <property type="entry name" value="Methyltrans_RNA"/>
    <property type="match status" value="1"/>
</dbReference>
<evidence type="ECO:0000256" key="9">
    <source>
        <dbReference type="ARBA" id="ARBA00022691"/>
    </source>
</evidence>
<dbReference type="PANTHER" id="PTHR30027:SF3">
    <property type="entry name" value="16S RRNA (URACIL(1498)-N(3))-METHYLTRANSFERASE"/>
    <property type="match status" value="1"/>
</dbReference>
<dbReference type="eggNOG" id="COG1385">
    <property type="taxonomic scope" value="Bacteria"/>
</dbReference>
<dbReference type="PANTHER" id="PTHR30027">
    <property type="entry name" value="RIBOSOMAL RNA SMALL SUBUNIT METHYLTRANSFERASE E"/>
    <property type="match status" value="1"/>
</dbReference>
<evidence type="ECO:0000256" key="2">
    <source>
        <dbReference type="ARBA" id="ARBA00005528"/>
    </source>
</evidence>
<reference evidence="15 16" key="1">
    <citation type="submission" date="2013-07" db="EMBL/GenBank/DDBJ databases">
        <authorList>
            <person name="Weinstock G."/>
            <person name="Sodergren E."/>
            <person name="Wylie T."/>
            <person name="Fulton L."/>
            <person name="Fulton R."/>
            <person name="Fronick C."/>
            <person name="O'Laughlin M."/>
            <person name="Godfrey J."/>
            <person name="Miner T."/>
            <person name="Herter B."/>
            <person name="Appelbaum E."/>
            <person name="Cordes M."/>
            <person name="Lek S."/>
            <person name="Wollam A."/>
            <person name="Pepin K.H."/>
            <person name="Palsikar V.B."/>
            <person name="Mitreva M."/>
            <person name="Wilson R.K."/>
        </authorList>
    </citation>
    <scope>NUCLEOTIDE SEQUENCE [LARGE SCALE GENOMIC DNA]</scope>
    <source>
        <strain evidence="15 16">ATCC 27760</strain>
    </source>
</reference>
<keyword evidence="6 12" id="KW-0698">rRNA processing</keyword>
<dbReference type="EC" id="2.1.1.193" evidence="3 12"/>
<dbReference type="HOGENOM" id="CLU_067442_3_0_9"/>
<dbReference type="AlphaFoldDB" id="U2KWN8"/>
<dbReference type="InterPro" id="IPR046886">
    <property type="entry name" value="RsmE_MTase_dom"/>
</dbReference>
<feature type="domain" description="Ribosomal RNA small subunit methyltransferase E methyltransferase" evidence="13">
    <location>
        <begin position="84"/>
        <end position="245"/>
    </location>
</feature>
<dbReference type="STRING" id="411473.RUMCAL_01137"/>
<dbReference type="NCBIfam" id="TIGR00046">
    <property type="entry name" value="RsmE family RNA methyltransferase"/>
    <property type="match status" value="1"/>
</dbReference>
<keyword evidence="8 12" id="KW-0808">Transferase</keyword>
<organism evidence="15 16">
    <name type="scientific">Ruminococcus callidus ATCC 27760</name>
    <dbReference type="NCBI Taxonomy" id="411473"/>
    <lineage>
        <taxon>Bacteria</taxon>
        <taxon>Bacillati</taxon>
        <taxon>Bacillota</taxon>
        <taxon>Clostridia</taxon>
        <taxon>Eubacteriales</taxon>
        <taxon>Oscillospiraceae</taxon>
        <taxon>Ruminococcus</taxon>
    </lineage>
</organism>
<evidence type="ECO:0000256" key="10">
    <source>
        <dbReference type="ARBA" id="ARBA00025699"/>
    </source>
</evidence>
<comment type="function">
    <text evidence="10 12">Specifically methylates the N3 position of the uracil ring of uridine 1498 (m3U1498) in 16S rRNA. Acts on the fully assembled 30S ribosomal subunit.</text>
</comment>
<dbReference type="InterPro" id="IPR006700">
    <property type="entry name" value="RsmE"/>
</dbReference>
<dbReference type="Pfam" id="PF20260">
    <property type="entry name" value="PUA_4"/>
    <property type="match status" value="1"/>
</dbReference>
<dbReference type="InterPro" id="IPR029028">
    <property type="entry name" value="Alpha/beta_knot_MTases"/>
</dbReference>
<accession>U2KWN8</accession>
<dbReference type="SUPFAM" id="SSF88697">
    <property type="entry name" value="PUA domain-like"/>
    <property type="match status" value="1"/>
</dbReference>
<evidence type="ECO:0000259" key="13">
    <source>
        <dbReference type="Pfam" id="PF04452"/>
    </source>
</evidence>
<dbReference type="PATRIC" id="fig|411473.3.peg.939"/>
<comment type="subcellular location">
    <subcellularLocation>
        <location evidence="1 12">Cytoplasm</location>
    </subcellularLocation>
</comment>
<evidence type="ECO:0000256" key="3">
    <source>
        <dbReference type="ARBA" id="ARBA00012328"/>
    </source>
</evidence>
<dbReference type="GO" id="GO:0005737">
    <property type="term" value="C:cytoplasm"/>
    <property type="evidence" value="ECO:0007669"/>
    <property type="project" value="UniProtKB-SubCell"/>
</dbReference>
<dbReference type="Proteomes" id="UP000016662">
    <property type="component" value="Unassembled WGS sequence"/>
</dbReference>
<dbReference type="PIRSF" id="PIRSF015601">
    <property type="entry name" value="MTase_slr0722"/>
    <property type="match status" value="1"/>
</dbReference>
<comment type="caution">
    <text evidence="15">The sequence shown here is derived from an EMBL/GenBank/DDBJ whole genome shotgun (WGS) entry which is preliminary data.</text>
</comment>
<keyword evidence="5 12" id="KW-0963">Cytoplasm</keyword>
<keyword evidence="16" id="KW-1185">Reference proteome</keyword>
<feature type="domain" description="Ribosomal RNA small subunit methyltransferase E PUA-like" evidence="14">
    <location>
        <begin position="29"/>
        <end position="74"/>
    </location>
</feature>
<evidence type="ECO:0000313" key="16">
    <source>
        <dbReference type="Proteomes" id="UP000016662"/>
    </source>
</evidence>
<evidence type="ECO:0000256" key="8">
    <source>
        <dbReference type="ARBA" id="ARBA00022679"/>
    </source>
</evidence>
<keyword evidence="9 12" id="KW-0949">S-adenosyl-L-methionine</keyword>
<dbReference type="InterPro" id="IPR015947">
    <property type="entry name" value="PUA-like_sf"/>
</dbReference>
<comment type="similarity">
    <text evidence="2 12">Belongs to the RNA methyltransferase RsmE family.</text>
</comment>
<dbReference type="InterPro" id="IPR029026">
    <property type="entry name" value="tRNA_m1G_MTases_N"/>
</dbReference>
<proteinExistence type="inferred from homology"/>
<dbReference type="CDD" id="cd18084">
    <property type="entry name" value="RsmE-like"/>
    <property type="match status" value="1"/>
</dbReference>
<evidence type="ECO:0000256" key="6">
    <source>
        <dbReference type="ARBA" id="ARBA00022552"/>
    </source>
</evidence>
<evidence type="ECO:0000256" key="12">
    <source>
        <dbReference type="PIRNR" id="PIRNR015601"/>
    </source>
</evidence>
<dbReference type="InterPro" id="IPR046887">
    <property type="entry name" value="RsmE_PUA-like"/>
</dbReference>
<evidence type="ECO:0000313" key="15">
    <source>
        <dbReference type="EMBL" id="ERJ96495.1"/>
    </source>
</evidence>
<dbReference type="GO" id="GO:0070475">
    <property type="term" value="P:rRNA base methylation"/>
    <property type="evidence" value="ECO:0007669"/>
    <property type="project" value="TreeGrafter"/>
</dbReference>